<evidence type="ECO:0000256" key="7">
    <source>
        <dbReference type="PROSITE-ProRule" id="PRU00339"/>
    </source>
</evidence>
<dbReference type="PROSITE" id="PS00170">
    <property type="entry name" value="CSA_PPIASE_1"/>
    <property type="match status" value="1"/>
</dbReference>
<dbReference type="CDD" id="cd00317">
    <property type="entry name" value="cyclophilin"/>
    <property type="match status" value="1"/>
</dbReference>
<dbReference type="Proteomes" id="UP000694255">
    <property type="component" value="Unassembled WGS sequence"/>
</dbReference>
<dbReference type="GeneID" id="73471425"/>
<dbReference type="PROSITE" id="PS50072">
    <property type="entry name" value="CSA_PPIASE_2"/>
    <property type="match status" value="1"/>
</dbReference>
<dbReference type="PROSITE" id="PS50005">
    <property type="entry name" value="TPR"/>
    <property type="match status" value="1"/>
</dbReference>
<evidence type="ECO:0000313" key="9">
    <source>
        <dbReference type="EMBL" id="KAG7661850.1"/>
    </source>
</evidence>
<dbReference type="SMART" id="SM00028">
    <property type="entry name" value="TPR"/>
    <property type="match status" value="3"/>
</dbReference>
<dbReference type="GO" id="GO:0042026">
    <property type="term" value="P:protein refolding"/>
    <property type="evidence" value="ECO:0007669"/>
    <property type="project" value="UniProtKB-ARBA"/>
</dbReference>
<dbReference type="FunFam" id="1.25.40.10:FF:000029">
    <property type="entry name" value="peptidyl-prolyl cis-trans isomerase D"/>
    <property type="match status" value="1"/>
</dbReference>
<keyword evidence="5" id="KW-0697">Rotamase</keyword>
<dbReference type="EMBL" id="JAGSYN010000193">
    <property type="protein sequence ID" value="KAG7661850.1"/>
    <property type="molecule type" value="Genomic_DNA"/>
</dbReference>
<evidence type="ECO:0000256" key="1">
    <source>
        <dbReference type="ARBA" id="ARBA00000971"/>
    </source>
</evidence>
<evidence type="ECO:0000256" key="2">
    <source>
        <dbReference type="ARBA" id="ARBA00013194"/>
    </source>
</evidence>
<evidence type="ECO:0000256" key="4">
    <source>
        <dbReference type="ARBA" id="ARBA00022803"/>
    </source>
</evidence>
<protein>
    <recommendedName>
        <fullName evidence="2">peptidylprolyl isomerase</fullName>
        <ecNumber evidence="2">5.2.1.8</ecNumber>
    </recommendedName>
</protein>
<gene>
    <name evidence="9" type="ORF">J8A68_004625</name>
</gene>
<dbReference type="PANTHER" id="PTHR11071:SF561">
    <property type="entry name" value="PEPTIDYL-PROLYL CIS-TRANS ISOMERASE D-RELATED"/>
    <property type="match status" value="1"/>
</dbReference>
<dbReference type="AlphaFoldDB" id="A0A8J5UUS2"/>
<keyword evidence="6" id="KW-0413">Isomerase</keyword>
<dbReference type="EC" id="5.2.1.8" evidence="2"/>
<comment type="caution">
    <text evidence="9">The sequence shown here is derived from an EMBL/GenBank/DDBJ whole genome shotgun (WGS) entry which is preliminary data.</text>
</comment>
<dbReference type="GO" id="GO:0016018">
    <property type="term" value="F:cyclosporin A binding"/>
    <property type="evidence" value="ECO:0007669"/>
    <property type="project" value="TreeGrafter"/>
</dbReference>
<dbReference type="GO" id="GO:0051082">
    <property type="term" value="F:unfolded protein binding"/>
    <property type="evidence" value="ECO:0007669"/>
    <property type="project" value="UniProtKB-ARBA"/>
</dbReference>
<comment type="catalytic activity">
    <reaction evidence="1">
        <text>[protein]-peptidylproline (omega=180) = [protein]-peptidylproline (omega=0)</text>
        <dbReference type="Rhea" id="RHEA:16237"/>
        <dbReference type="Rhea" id="RHEA-COMP:10747"/>
        <dbReference type="Rhea" id="RHEA-COMP:10748"/>
        <dbReference type="ChEBI" id="CHEBI:83833"/>
        <dbReference type="ChEBI" id="CHEBI:83834"/>
        <dbReference type="EC" id="5.2.1.8"/>
    </reaction>
</comment>
<dbReference type="PANTHER" id="PTHR11071">
    <property type="entry name" value="PEPTIDYL-PROLYL CIS-TRANS ISOMERASE"/>
    <property type="match status" value="1"/>
</dbReference>
<evidence type="ECO:0000256" key="3">
    <source>
        <dbReference type="ARBA" id="ARBA00022737"/>
    </source>
</evidence>
<organism evidence="9 10">
    <name type="scientific">[Candida] subhashii</name>
    <dbReference type="NCBI Taxonomy" id="561895"/>
    <lineage>
        <taxon>Eukaryota</taxon>
        <taxon>Fungi</taxon>
        <taxon>Dikarya</taxon>
        <taxon>Ascomycota</taxon>
        <taxon>Saccharomycotina</taxon>
        <taxon>Pichiomycetes</taxon>
        <taxon>Debaryomycetaceae</taxon>
        <taxon>Spathaspora</taxon>
    </lineage>
</organism>
<name>A0A8J5UUS2_9ASCO</name>
<dbReference type="InterPro" id="IPR002130">
    <property type="entry name" value="Cyclophilin-type_PPIase_dom"/>
</dbReference>
<dbReference type="GO" id="GO:0005737">
    <property type="term" value="C:cytoplasm"/>
    <property type="evidence" value="ECO:0007669"/>
    <property type="project" value="TreeGrafter"/>
</dbReference>
<dbReference type="RefSeq" id="XP_049262083.1">
    <property type="nucleotide sequence ID" value="XM_049408604.1"/>
</dbReference>
<dbReference type="InterPro" id="IPR020892">
    <property type="entry name" value="Cyclophilin-type_PPIase_CS"/>
</dbReference>
<dbReference type="Pfam" id="PF00160">
    <property type="entry name" value="Pro_isomerase"/>
    <property type="match status" value="1"/>
</dbReference>
<keyword evidence="3" id="KW-0677">Repeat</keyword>
<dbReference type="InterPro" id="IPR019734">
    <property type="entry name" value="TPR_rpt"/>
</dbReference>
<keyword evidence="10" id="KW-1185">Reference proteome</keyword>
<evidence type="ECO:0000256" key="6">
    <source>
        <dbReference type="ARBA" id="ARBA00023235"/>
    </source>
</evidence>
<keyword evidence="4 7" id="KW-0802">TPR repeat</keyword>
<dbReference type="GO" id="GO:0003755">
    <property type="term" value="F:peptidyl-prolyl cis-trans isomerase activity"/>
    <property type="evidence" value="ECO:0007669"/>
    <property type="project" value="UniProtKB-KW"/>
</dbReference>
<evidence type="ECO:0000313" key="10">
    <source>
        <dbReference type="Proteomes" id="UP000694255"/>
    </source>
</evidence>
<feature type="repeat" description="TPR" evidence="7">
    <location>
        <begin position="313"/>
        <end position="346"/>
    </location>
</feature>
<evidence type="ECO:0000259" key="8">
    <source>
        <dbReference type="PROSITE" id="PS50072"/>
    </source>
</evidence>
<dbReference type="Pfam" id="PF13181">
    <property type="entry name" value="TPR_8"/>
    <property type="match status" value="1"/>
</dbReference>
<dbReference type="OrthoDB" id="407558at2759"/>
<feature type="domain" description="PPIase cyclophilin-type" evidence="8">
    <location>
        <begin position="11"/>
        <end position="179"/>
    </location>
</feature>
<reference evidence="9 10" key="1">
    <citation type="journal article" date="2021" name="DNA Res.">
        <title>Genome analysis of Candida subhashii reveals its hybrid nature and dual mitochondrial genome conformations.</title>
        <authorList>
            <person name="Mixao V."/>
            <person name="Hegedusova E."/>
            <person name="Saus E."/>
            <person name="Pryszcz L.P."/>
            <person name="Cillingova A."/>
            <person name="Nosek J."/>
            <person name="Gabaldon T."/>
        </authorList>
    </citation>
    <scope>NUCLEOTIDE SEQUENCE [LARGE SCALE GENOMIC DNA]</scope>
    <source>
        <strain evidence="9 10">CBS 10753</strain>
    </source>
</reference>
<accession>A0A8J5UUS2</accession>
<evidence type="ECO:0000256" key="5">
    <source>
        <dbReference type="ARBA" id="ARBA00023110"/>
    </source>
</evidence>
<sequence>MKIEHIRPHAYMDIVINDTKLGRIVFELYDDLAPKSTENFLNLCNTTSDNPSYKDNIFHRVIKNFVIQAGDIENGHNQSINQNSIGKGNISTIGPIPGENLSEPLDEPFKLCMANVDGDVNTNGSQFFITTYPQPHLTGKHSVFGRVIHGKSVVREIEQMKTNKEYMPLDKVIIADCGEWKEGMEIPIFNASYDTRGGDIYEEYPDDDGHIDKESSESVYLASERIKESGTLLFKAGEKQQAFLKYRKCLRYVMEYIPDEDQEPEWFKKYLELKKKIYLNLSLVCLQLKDYPKAINYCTYLLDMTNISDPERAKAYFRRGSSYIDTRKYKQAIDDLQHANNLIPEDKLIIQAKDKAEKLLEQQKAQERAKYSKFFG</sequence>
<proteinExistence type="predicted"/>